<comment type="caution">
    <text evidence="1">The sequence shown here is derived from an EMBL/GenBank/DDBJ whole genome shotgun (WGS) entry which is preliminary data.</text>
</comment>
<reference evidence="1" key="1">
    <citation type="submission" date="2021-02" db="EMBL/GenBank/DDBJ databases">
        <authorList>
            <person name="Nowell W R."/>
        </authorList>
    </citation>
    <scope>NUCLEOTIDE SEQUENCE</scope>
</reference>
<protein>
    <submittedName>
        <fullName evidence="1">Uncharacterized protein</fullName>
    </submittedName>
</protein>
<dbReference type="EMBL" id="CAJOAX010002250">
    <property type="protein sequence ID" value="CAF3781801.1"/>
    <property type="molecule type" value="Genomic_DNA"/>
</dbReference>
<proteinExistence type="predicted"/>
<organism evidence="1 2">
    <name type="scientific">Rotaria sordida</name>
    <dbReference type="NCBI Taxonomy" id="392033"/>
    <lineage>
        <taxon>Eukaryota</taxon>
        <taxon>Metazoa</taxon>
        <taxon>Spiralia</taxon>
        <taxon>Gnathifera</taxon>
        <taxon>Rotifera</taxon>
        <taxon>Eurotatoria</taxon>
        <taxon>Bdelloidea</taxon>
        <taxon>Philodinida</taxon>
        <taxon>Philodinidae</taxon>
        <taxon>Rotaria</taxon>
    </lineage>
</organism>
<sequence length="107" mass="12517">MTNDFTFLNSIKNKILLKHLEIRVLTKRDFQTILQILRNNSYSLLLKVRVEEEKIEENGQQFIADWLEEQTHLASGSEVSMVNCNVLGMDKMQSWVTIEFESNHGFV</sequence>
<accession>A0A819AGR1</accession>
<evidence type="ECO:0000313" key="2">
    <source>
        <dbReference type="Proteomes" id="UP000663823"/>
    </source>
</evidence>
<name>A0A819AGR1_9BILA</name>
<dbReference type="AlphaFoldDB" id="A0A819AGR1"/>
<evidence type="ECO:0000313" key="1">
    <source>
        <dbReference type="EMBL" id="CAF3781801.1"/>
    </source>
</evidence>
<dbReference type="Proteomes" id="UP000663823">
    <property type="component" value="Unassembled WGS sequence"/>
</dbReference>
<gene>
    <name evidence="1" type="ORF">OTI717_LOCUS17228</name>
</gene>